<proteinExistence type="predicted"/>
<reference evidence="4 5" key="1">
    <citation type="submission" date="2016-10" db="EMBL/GenBank/DDBJ databases">
        <authorList>
            <person name="de Groot N.N."/>
        </authorList>
    </citation>
    <scope>NUCLEOTIDE SEQUENCE [LARGE SCALE GENOMIC DNA]</scope>
    <source>
        <strain evidence="4 5">IBRC-M 10780</strain>
    </source>
</reference>
<feature type="transmembrane region" description="Helical" evidence="1">
    <location>
        <begin position="83"/>
        <end position="105"/>
    </location>
</feature>
<protein>
    <submittedName>
        <fullName evidence="4">Uncharacterized membrane protein</fullName>
    </submittedName>
</protein>
<keyword evidence="5" id="KW-1185">Reference proteome</keyword>
<evidence type="ECO:0000313" key="4">
    <source>
        <dbReference type="EMBL" id="SET71024.1"/>
    </source>
</evidence>
<feature type="transmembrane region" description="Helical" evidence="1">
    <location>
        <begin position="6"/>
        <end position="26"/>
    </location>
</feature>
<gene>
    <name evidence="4" type="ORF">SAMN05216389_12223</name>
</gene>
<feature type="transmembrane region" description="Helical" evidence="1">
    <location>
        <begin position="143"/>
        <end position="163"/>
    </location>
</feature>
<evidence type="ECO:0000256" key="1">
    <source>
        <dbReference type="SAM" id="Phobius"/>
    </source>
</evidence>
<keyword evidence="1" id="KW-0812">Transmembrane</keyword>
<dbReference type="Proteomes" id="UP000198618">
    <property type="component" value="Unassembled WGS sequence"/>
</dbReference>
<keyword evidence="1" id="KW-1133">Transmembrane helix</keyword>
<dbReference type="InterPro" id="IPR014574">
    <property type="entry name" value="UCP032908"/>
</dbReference>
<dbReference type="InterPro" id="IPR043831">
    <property type="entry name" value="DUF5808"/>
</dbReference>
<sequence length="371" mass="42437">MSQTVILMIGLILIPVFLSTMFIPYWTRKTESFGVSIPEEFYGSSILKKLRKKYVYRTGILSVITGGAYVYGSSLLEGNEQAISTLIAIVTGMYIIISFLVYLVFHQKMKQLKKEQEGTWTKKSQLVVIHTNFRQQKLTYSNFWFSISFFIAIITLFIALQNYQQIPERIPMQYDFSGEVTNWATKSYRSILIMPLMQVYLTLLFLLVNVIIAKAKQQVNAENPEESMQKNVIFRRRWSAFIIITGIGLSLLFLFIQLTFIYSIPTQLITIIPLLYSFGVIIGTIWLAITTGQGGSRVTAKSKTGDGTIIDRDDDQYWKLGIFYFNKNDPAIFLEKRFGVGWTNNWAHPLSWIIIIGIILLAIGIPYLLGA</sequence>
<dbReference type="AlphaFoldDB" id="A0A1I0GLR8"/>
<feature type="transmembrane region" description="Helical" evidence="1">
    <location>
        <begin position="191"/>
        <end position="212"/>
    </location>
</feature>
<keyword evidence="1" id="KW-0472">Membrane</keyword>
<dbReference type="PIRSF" id="PIRSF032908">
    <property type="entry name" value="UCP032908"/>
    <property type="match status" value="1"/>
</dbReference>
<dbReference type="RefSeq" id="WP_090872180.1">
    <property type="nucleotide sequence ID" value="NZ_FOHE01000022.1"/>
</dbReference>
<dbReference type="EMBL" id="FOHE01000022">
    <property type="protein sequence ID" value="SET71024.1"/>
    <property type="molecule type" value="Genomic_DNA"/>
</dbReference>
<dbReference type="PANTHER" id="PTHR37810">
    <property type="entry name" value="IMMUNITY PROTEIN SDPI"/>
    <property type="match status" value="1"/>
</dbReference>
<dbReference type="GO" id="GO:0009636">
    <property type="term" value="P:response to toxic substance"/>
    <property type="evidence" value="ECO:0007669"/>
    <property type="project" value="TreeGrafter"/>
</dbReference>
<dbReference type="InterPro" id="IPR012867">
    <property type="entry name" value="DUF1648"/>
</dbReference>
<name>A0A1I0GLR8_9BACI</name>
<dbReference type="PANTHER" id="PTHR37810:SF9">
    <property type="entry name" value="MEMBRANE PROTEIN"/>
    <property type="match status" value="1"/>
</dbReference>
<dbReference type="Pfam" id="PF19124">
    <property type="entry name" value="DUF5808"/>
    <property type="match status" value="1"/>
</dbReference>
<dbReference type="STRING" id="930131.SAMN05216389_12223"/>
<feature type="transmembrane region" description="Helical" evidence="1">
    <location>
        <begin position="54"/>
        <end position="71"/>
    </location>
</feature>
<evidence type="ECO:0000259" key="3">
    <source>
        <dbReference type="Pfam" id="PF19124"/>
    </source>
</evidence>
<feature type="transmembrane region" description="Helical" evidence="1">
    <location>
        <begin position="346"/>
        <end position="369"/>
    </location>
</feature>
<feature type="domain" description="DUF1648" evidence="2">
    <location>
        <begin position="151"/>
        <end position="198"/>
    </location>
</feature>
<dbReference type="OrthoDB" id="157646at2"/>
<evidence type="ECO:0000259" key="2">
    <source>
        <dbReference type="Pfam" id="PF07853"/>
    </source>
</evidence>
<feature type="transmembrane region" description="Helical" evidence="1">
    <location>
        <begin position="238"/>
        <end position="262"/>
    </location>
</feature>
<feature type="transmembrane region" description="Helical" evidence="1">
    <location>
        <begin position="268"/>
        <end position="289"/>
    </location>
</feature>
<evidence type="ECO:0000313" key="5">
    <source>
        <dbReference type="Proteomes" id="UP000198618"/>
    </source>
</evidence>
<feature type="domain" description="DUF5808" evidence="3">
    <location>
        <begin position="327"/>
        <end position="352"/>
    </location>
</feature>
<accession>A0A1I0GLR8</accession>
<dbReference type="Pfam" id="PF07853">
    <property type="entry name" value="DUF1648"/>
    <property type="match status" value="1"/>
</dbReference>
<organism evidence="4 5">
    <name type="scientific">Oceanobacillus limi</name>
    <dbReference type="NCBI Taxonomy" id="930131"/>
    <lineage>
        <taxon>Bacteria</taxon>
        <taxon>Bacillati</taxon>
        <taxon>Bacillota</taxon>
        <taxon>Bacilli</taxon>
        <taxon>Bacillales</taxon>
        <taxon>Bacillaceae</taxon>
        <taxon>Oceanobacillus</taxon>
    </lineage>
</organism>